<reference evidence="2" key="1">
    <citation type="submission" date="2017-06" db="EMBL/GenBank/DDBJ databases">
        <authorList>
            <person name="Varghese N."/>
            <person name="Submissions S."/>
        </authorList>
    </citation>
    <scope>NUCLEOTIDE SEQUENCE [LARGE SCALE GENOMIC DNA]</scope>
    <source>
        <strain evidence="2">DSM 28041</strain>
    </source>
</reference>
<name>A0A238YKG3_9BACT</name>
<keyword evidence="2" id="KW-1185">Reference proteome</keyword>
<dbReference type="RefSeq" id="WP_052695473.1">
    <property type="nucleotide sequence ID" value="NZ_FZNS01000005.1"/>
</dbReference>
<evidence type="ECO:0000313" key="2">
    <source>
        <dbReference type="Proteomes" id="UP000198310"/>
    </source>
</evidence>
<dbReference type="EMBL" id="FZNS01000005">
    <property type="protein sequence ID" value="SNR71617.1"/>
    <property type="molecule type" value="Genomic_DNA"/>
</dbReference>
<evidence type="ECO:0000313" key="1">
    <source>
        <dbReference type="EMBL" id="SNR71617.1"/>
    </source>
</evidence>
<dbReference type="Proteomes" id="UP000198310">
    <property type="component" value="Unassembled WGS sequence"/>
</dbReference>
<dbReference type="AlphaFoldDB" id="A0A238YKG3"/>
<protein>
    <submittedName>
        <fullName evidence="1">Uncharacterized protein</fullName>
    </submittedName>
</protein>
<accession>A0A238YKG3</accession>
<sequence>MKSVVSLFLGVLMLISSLIPQSDLSELGKLPQLLEHYRFHRALAGGHLSPLAFLVLHYGPHGSDHRRHPYSSRDAEGHHSLPLEQHHHDCVMVSFMLPTLRFLLLPSPAEWPTELYHMAPGSLYAFSVHAALLQPPRA</sequence>
<gene>
    <name evidence="1" type="ORF">SAMN06269173_105322</name>
</gene>
<proteinExistence type="predicted"/>
<organism evidence="1 2">
    <name type="scientific">Hymenobacter mucosus</name>
    <dbReference type="NCBI Taxonomy" id="1411120"/>
    <lineage>
        <taxon>Bacteria</taxon>
        <taxon>Pseudomonadati</taxon>
        <taxon>Bacteroidota</taxon>
        <taxon>Cytophagia</taxon>
        <taxon>Cytophagales</taxon>
        <taxon>Hymenobacteraceae</taxon>
        <taxon>Hymenobacter</taxon>
    </lineage>
</organism>